<dbReference type="AlphaFoldDB" id="A0A917P489"/>
<comment type="caution">
    <text evidence="1">The sequence shown here is derived from an EMBL/GenBank/DDBJ whole genome shotgun (WGS) entry which is preliminary data.</text>
</comment>
<dbReference type="EMBL" id="BMOE01000001">
    <property type="protein sequence ID" value="GGJ60668.1"/>
    <property type="molecule type" value="Genomic_DNA"/>
</dbReference>
<proteinExistence type="predicted"/>
<reference evidence="1" key="2">
    <citation type="submission" date="2020-09" db="EMBL/GenBank/DDBJ databases">
        <authorList>
            <person name="Sun Q."/>
            <person name="Ohkuma M."/>
        </authorList>
    </citation>
    <scope>NUCLEOTIDE SEQUENCE</scope>
    <source>
        <strain evidence="1">JCM 14371</strain>
    </source>
</reference>
<gene>
    <name evidence="1" type="ORF">GCM10008939_00480</name>
</gene>
<dbReference type="Proteomes" id="UP000635726">
    <property type="component" value="Unassembled WGS sequence"/>
</dbReference>
<accession>A0A917P489</accession>
<protein>
    <submittedName>
        <fullName evidence="1">Uncharacterized protein</fullName>
    </submittedName>
</protein>
<sequence length="82" mass="8864">MTLDRAVPAAEREALLARLASSPLFTPPSDPRLMRPRPAFELLTPEGGGPSVVRVTAVGMDLPNVVRLVRVVLRLQAQVARP</sequence>
<name>A0A917P489_9DEIO</name>
<evidence type="ECO:0000313" key="2">
    <source>
        <dbReference type="Proteomes" id="UP000635726"/>
    </source>
</evidence>
<evidence type="ECO:0000313" key="1">
    <source>
        <dbReference type="EMBL" id="GGJ60668.1"/>
    </source>
</evidence>
<organism evidence="1 2">
    <name type="scientific">Deinococcus aquiradiocola</name>
    <dbReference type="NCBI Taxonomy" id="393059"/>
    <lineage>
        <taxon>Bacteria</taxon>
        <taxon>Thermotogati</taxon>
        <taxon>Deinococcota</taxon>
        <taxon>Deinococci</taxon>
        <taxon>Deinococcales</taxon>
        <taxon>Deinococcaceae</taxon>
        <taxon>Deinococcus</taxon>
    </lineage>
</organism>
<reference evidence="1" key="1">
    <citation type="journal article" date="2014" name="Int. J. Syst. Evol. Microbiol.">
        <title>Complete genome sequence of Corynebacterium casei LMG S-19264T (=DSM 44701T), isolated from a smear-ripened cheese.</title>
        <authorList>
            <consortium name="US DOE Joint Genome Institute (JGI-PGF)"/>
            <person name="Walter F."/>
            <person name="Albersmeier A."/>
            <person name="Kalinowski J."/>
            <person name="Ruckert C."/>
        </authorList>
    </citation>
    <scope>NUCLEOTIDE SEQUENCE</scope>
    <source>
        <strain evidence="1">JCM 14371</strain>
    </source>
</reference>
<keyword evidence="2" id="KW-1185">Reference proteome</keyword>